<proteinExistence type="predicted"/>
<name>A0ABT2EPS0_9BACT</name>
<evidence type="ECO:0000256" key="2">
    <source>
        <dbReference type="SAM" id="Phobius"/>
    </source>
</evidence>
<dbReference type="NCBIfam" id="TIGR02532">
    <property type="entry name" value="IV_pilin_GFxxxE"/>
    <property type="match status" value="1"/>
</dbReference>
<keyword evidence="2" id="KW-1133">Transmembrane helix</keyword>
<feature type="domain" description="DUF1559" evidence="3">
    <location>
        <begin position="37"/>
        <end position="100"/>
    </location>
</feature>
<keyword evidence="2" id="KW-0812">Transmembrane</keyword>
<feature type="transmembrane region" description="Helical" evidence="2">
    <location>
        <begin position="12"/>
        <end position="35"/>
    </location>
</feature>
<reference evidence="4 5" key="1">
    <citation type="submission" date="2022-08" db="EMBL/GenBank/DDBJ databases">
        <title>Bacterial and archaeal communities from various locations to study Microbial Dark Matter (Phase II).</title>
        <authorList>
            <person name="Stepanauskas R."/>
        </authorList>
    </citation>
    <scope>NUCLEOTIDE SEQUENCE [LARGE SCALE GENOMIC DNA]</scope>
    <source>
        <strain evidence="4 5">PD1</strain>
    </source>
</reference>
<keyword evidence="5" id="KW-1185">Reference proteome</keyword>
<evidence type="ECO:0000313" key="4">
    <source>
        <dbReference type="EMBL" id="MCS3919964.1"/>
    </source>
</evidence>
<dbReference type="PRINTS" id="PR00813">
    <property type="entry name" value="BCTERIALGSPG"/>
</dbReference>
<accession>A0ABT2EPS0</accession>
<dbReference type="Pfam" id="PF07963">
    <property type="entry name" value="N_methyl"/>
    <property type="match status" value="1"/>
</dbReference>
<dbReference type="InterPro" id="IPR000983">
    <property type="entry name" value="Bac_GSPG_pilin"/>
</dbReference>
<dbReference type="NCBIfam" id="TIGR04294">
    <property type="entry name" value="pre_pil_HX9DG"/>
    <property type="match status" value="1"/>
</dbReference>
<gene>
    <name evidence="4" type="ORF">M2350_002381</name>
</gene>
<dbReference type="Pfam" id="PF07596">
    <property type="entry name" value="SBP_bac_10"/>
    <property type="match status" value="1"/>
</dbReference>
<dbReference type="RefSeq" id="WP_259096963.1">
    <property type="nucleotide sequence ID" value="NZ_CP130454.1"/>
</dbReference>
<organism evidence="4 5">
    <name type="scientific">Candidatus Fervidibacter sacchari</name>
    <dbReference type="NCBI Taxonomy" id="1448929"/>
    <lineage>
        <taxon>Bacteria</taxon>
        <taxon>Candidatus Fervidibacterota</taxon>
        <taxon>Candidatus Fervidibacter</taxon>
    </lineage>
</organism>
<dbReference type="Gene3D" id="3.30.700.10">
    <property type="entry name" value="Glycoprotein, Type 4 Pilin"/>
    <property type="match status" value="1"/>
</dbReference>
<dbReference type="PANTHER" id="PTHR30093">
    <property type="entry name" value="GENERAL SECRETION PATHWAY PROTEIN G"/>
    <property type="match status" value="1"/>
</dbReference>
<protein>
    <submittedName>
        <fullName evidence="4">Prepilin-type N-terminal cleavage/methylation domain-containing protein/prepilin-type processing-associated H-X9-DG protein</fullName>
    </submittedName>
</protein>
<keyword evidence="2" id="KW-0472">Membrane</keyword>
<dbReference type="InterPro" id="IPR011453">
    <property type="entry name" value="DUF1559"/>
</dbReference>
<evidence type="ECO:0000259" key="3">
    <source>
        <dbReference type="Pfam" id="PF07596"/>
    </source>
</evidence>
<dbReference type="Proteomes" id="UP001204798">
    <property type="component" value="Unassembled WGS sequence"/>
</dbReference>
<comment type="caution">
    <text evidence="4">The sequence shown here is derived from an EMBL/GenBank/DDBJ whole genome shotgun (WGS) entry which is preliminary data.</text>
</comment>
<evidence type="ECO:0000256" key="1">
    <source>
        <dbReference type="ARBA" id="ARBA00022481"/>
    </source>
</evidence>
<dbReference type="EMBL" id="JANUCP010000004">
    <property type="protein sequence ID" value="MCS3919964.1"/>
    <property type="molecule type" value="Genomic_DNA"/>
</dbReference>
<dbReference type="InterPro" id="IPR045584">
    <property type="entry name" value="Pilin-like"/>
</dbReference>
<keyword evidence="1" id="KW-0488">Methylation</keyword>
<dbReference type="InterPro" id="IPR012902">
    <property type="entry name" value="N_methyl_site"/>
</dbReference>
<dbReference type="SUPFAM" id="SSF54523">
    <property type="entry name" value="Pili subunits"/>
    <property type="match status" value="1"/>
</dbReference>
<dbReference type="InterPro" id="IPR027558">
    <property type="entry name" value="Pre_pil_HX9DG_C"/>
</dbReference>
<evidence type="ECO:0000313" key="5">
    <source>
        <dbReference type="Proteomes" id="UP001204798"/>
    </source>
</evidence>
<sequence>MQKKAERLRPGFTLIELLVVIAIIAILAAILFPVFSRAREKARQSSCLSGARQVGMAVQMYAQDHDEILPRIWTGCLPAIPNACPTIHWMEMVLPYVKSPQFFSACPSKNFPDWTPPRRPPQWGGNGWFVAFAINALYSSGGTTHNTIDGQLTTPPQGQPLAQIALPANTIIFGDSASWYNAFSNNKLNTKVQLEPPYDSIPNLGALPGPNIGRAEAPNSRFVGRHFEGANWIFCDGHAKWLLIRETAKTNRNGILFVFTIEDDERW</sequence>